<accession>M3D799</accession>
<dbReference type="AlphaFoldDB" id="M3D799"/>
<sequence length="122" mass="13869">MIDRLVDPPSVPSNATSVGNKCKVGFVYSFSHEKCSKVPQAFIPACTRYLSLSLTFEKHVFLIPLGGWAISPRIYCRRKEDVFIVVIYLGYMLPSRVASRLIIFTATPVIRHRHVSFDSYLM</sequence>
<dbReference type="RefSeq" id="XP_016761875.1">
    <property type="nucleotide sequence ID" value="XM_016901986.1"/>
</dbReference>
<reference evidence="1 2" key="1">
    <citation type="journal article" date="2012" name="PLoS Pathog.">
        <title>Diverse lifestyles and strategies of plant pathogenesis encoded in the genomes of eighteen Dothideomycetes fungi.</title>
        <authorList>
            <person name="Ohm R.A."/>
            <person name="Feau N."/>
            <person name="Henrissat B."/>
            <person name="Schoch C.L."/>
            <person name="Horwitz B.A."/>
            <person name="Barry K.W."/>
            <person name="Condon B.J."/>
            <person name="Copeland A.C."/>
            <person name="Dhillon B."/>
            <person name="Glaser F."/>
            <person name="Hesse C.N."/>
            <person name="Kosti I."/>
            <person name="LaButti K."/>
            <person name="Lindquist E.A."/>
            <person name="Lucas S."/>
            <person name="Salamov A.A."/>
            <person name="Bradshaw R.E."/>
            <person name="Ciuffetti L."/>
            <person name="Hamelin R.C."/>
            <person name="Kema G.H.J."/>
            <person name="Lawrence C."/>
            <person name="Scott J.A."/>
            <person name="Spatafora J.W."/>
            <person name="Turgeon B.G."/>
            <person name="de Wit P.J.G.M."/>
            <person name="Zhong S."/>
            <person name="Goodwin S.B."/>
            <person name="Grigoriev I.V."/>
        </authorList>
    </citation>
    <scope>NUCLEOTIDE SEQUENCE [LARGE SCALE GENOMIC DNA]</scope>
    <source>
        <strain evidence="1 2">SO2202</strain>
    </source>
</reference>
<dbReference type="Proteomes" id="UP000016931">
    <property type="component" value="Unassembled WGS sequence"/>
</dbReference>
<dbReference type="GeneID" id="27899123"/>
<evidence type="ECO:0000313" key="2">
    <source>
        <dbReference type="Proteomes" id="UP000016931"/>
    </source>
</evidence>
<dbReference type="EMBL" id="KB456263">
    <property type="protein sequence ID" value="EMF13754.1"/>
    <property type="molecule type" value="Genomic_DNA"/>
</dbReference>
<proteinExistence type="predicted"/>
<name>M3D799_SPHMS</name>
<protein>
    <submittedName>
        <fullName evidence="1">Uncharacterized protein</fullName>
    </submittedName>
</protein>
<gene>
    <name evidence="1" type="ORF">SEPMUDRAFT_125456</name>
</gene>
<dbReference type="HOGENOM" id="CLU_2028192_0_0_1"/>
<organism evidence="1 2">
    <name type="scientific">Sphaerulina musiva (strain SO2202)</name>
    <name type="common">Poplar stem canker fungus</name>
    <name type="synonym">Septoria musiva</name>
    <dbReference type="NCBI Taxonomy" id="692275"/>
    <lineage>
        <taxon>Eukaryota</taxon>
        <taxon>Fungi</taxon>
        <taxon>Dikarya</taxon>
        <taxon>Ascomycota</taxon>
        <taxon>Pezizomycotina</taxon>
        <taxon>Dothideomycetes</taxon>
        <taxon>Dothideomycetidae</taxon>
        <taxon>Mycosphaerellales</taxon>
        <taxon>Mycosphaerellaceae</taxon>
        <taxon>Sphaerulina</taxon>
    </lineage>
</organism>
<keyword evidence="2" id="KW-1185">Reference proteome</keyword>
<evidence type="ECO:0000313" key="1">
    <source>
        <dbReference type="EMBL" id="EMF13754.1"/>
    </source>
</evidence>